<dbReference type="AlphaFoldDB" id="C5C1N9"/>
<dbReference type="GO" id="GO:0005524">
    <property type="term" value="F:ATP binding"/>
    <property type="evidence" value="ECO:0007669"/>
    <property type="project" value="UniProtKB-KW"/>
</dbReference>
<dbReference type="SUPFAM" id="SSF46894">
    <property type="entry name" value="C-terminal effector domain of the bipartite response regulators"/>
    <property type="match status" value="1"/>
</dbReference>
<dbReference type="Proteomes" id="UP000007962">
    <property type="component" value="Chromosome"/>
</dbReference>
<evidence type="ECO:0000256" key="2">
    <source>
        <dbReference type="ARBA" id="ARBA00022840"/>
    </source>
</evidence>
<evidence type="ECO:0000313" key="5">
    <source>
        <dbReference type="Proteomes" id="UP000007962"/>
    </source>
</evidence>
<proteinExistence type="predicted"/>
<accession>C5C1N9</accession>
<feature type="domain" description="HTH luxR-type" evidence="3">
    <location>
        <begin position="809"/>
        <end position="871"/>
    </location>
</feature>
<organism evidence="4 5">
    <name type="scientific">Beutenbergia cavernae (strain ATCC BAA-8 / DSM 12333 / CCUG 43141 / JCM 11478 / NBRC 16432 / NCIMB 13614 / HKI 0122)</name>
    <dbReference type="NCBI Taxonomy" id="471853"/>
    <lineage>
        <taxon>Bacteria</taxon>
        <taxon>Bacillati</taxon>
        <taxon>Actinomycetota</taxon>
        <taxon>Actinomycetes</taxon>
        <taxon>Micrococcales</taxon>
        <taxon>Beutenbergiaceae</taxon>
        <taxon>Beutenbergia</taxon>
    </lineage>
</organism>
<keyword evidence="1" id="KW-0547">Nucleotide-binding</keyword>
<dbReference type="PROSITE" id="PS50043">
    <property type="entry name" value="HTH_LUXR_2"/>
    <property type="match status" value="1"/>
</dbReference>
<evidence type="ECO:0000256" key="1">
    <source>
        <dbReference type="ARBA" id="ARBA00022741"/>
    </source>
</evidence>
<dbReference type="PANTHER" id="PTHR16305">
    <property type="entry name" value="TESTICULAR SOLUBLE ADENYLYL CYCLASE"/>
    <property type="match status" value="1"/>
</dbReference>
<dbReference type="InterPro" id="IPR027417">
    <property type="entry name" value="P-loop_NTPase"/>
</dbReference>
<dbReference type="STRING" id="471853.Bcav_1247"/>
<dbReference type="Gene3D" id="3.40.50.300">
    <property type="entry name" value="P-loop containing nucleotide triphosphate hydrolases"/>
    <property type="match status" value="1"/>
</dbReference>
<dbReference type="KEGG" id="bcv:Bcav_1247"/>
<dbReference type="GO" id="GO:0006355">
    <property type="term" value="P:regulation of DNA-templated transcription"/>
    <property type="evidence" value="ECO:0007669"/>
    <property type="project" value="InterPro"/>
</dbReference>
<dbReference type="PRINTS" id="PR00038">
    <property type="entry name" value="HTHLUXR"/>
</dbReference>
<dbReference type="InterPro" id="IPR036388">
    <property type="entry name" value="WH-like_DNA-bd_sf"/>
</dbReference>
<dbReference type="SUPFAM" id="SSF52540">
    <property type="entry name" value="P-loop containing nucleoside triphosphate hydrolases"/>
    <property type="match status" value="1"/>
</dbReference>
<dbReference type="EMBL" id="CP001618">
    <property type="protein sequence ID" value="ACQ79507.1"/>
    <property type="molecule type" value="Genomic_DNA"/>
</dbReference>
<dbReference type="RefSeq" id="WP_015881747.1">
    <property type="nucleotide sequence ID" value="NC_012669.1"/>
</dbReference>
<dbReference type="PROSITE" id="PS00622">
    <property type="entry name" value="HTH_LUXR_1"/>
    <property type="match status" value="1"/>
</dbReference>
<keyword evidence="5" id="KW-1185">Reference proteome</keyword>
<dbReference type="GO" id="GO:0004016">
    <property type="term" value="F:adenylate cyclase activity"/>
    <property type="evidence" value="ECO:0007669"/>
    <property type="project" value="TreeGrafter"/>
</dbReference>
<evidence type="ECO:0000259" key="3">
    <source>
        <dbReference type="PROSITE" id="PS50043"/>
    </source>
</evidence>
<name>C5C1N9_BEUC1</name>
<dbReference type="OrthoDB" id="3197423at2"/>
<gene>
    <name evidence="4" type="ordered locus">Bcav_1247</name>
</gene>
<dbReference type="Pfam" id="PF00196">
    <property type="entry name" value="GerE"/>
    <property type="match status" value="1"/>
</dbReference>
<dbReference type="Gene3D" id="1.10.10.10">
    <property type="entry name" value="Winged helix-like DNA-binding domain superfamily/Winged helix DNA-binding domain"/>
    <property type="match status" value="1"/>
</dbReference>
<dbReference type="GO" id="GO:0003677">
    <property type="term" value="F:DNA binding"/>
    <property type="evidence" value="ECO:0007669"/>
    <property type="project" value="InterPro"/>
</dbReference>
<evidence type="ECO:0000313" key="4">
    <source>
        <dbReference type="EMBL" id="ACQ79507.1"/>
    </source>
</evidence>
<dbReference type="InterPro" id="IPR000792">
    <property type="entry name" value="Tscrpt_reg_LuxR_C"/>
</dbReference>
<reference evidence="4 5" key="1">
    <citation type="journal article" date="2009" name="Stand. Genomic Sci.">
        <title>Complete genome sequence of Beutenbergia cavernae type strain (HKI 0122).</title>
        <authorList>
            <person name="Land M."/>
            <person name="Pukall R."/>
            <person name="Abt B."/>
            <person name="Goker M."/>
            <person name="Rohde M."/>
            <person name="Glavina Del Rio T."/>
            <person name="Tice H."/>
            <person name="Copeland A."/>
            <person name="Cheng J.F."/>
            <person name="Lucas S."/>
            <person name="Chen F."/>
            <person name="Nolan M."/>
            <person name="Bruce D."/>
            <person name="Goodwin L."/>
            <person name="Pitluck S."/>
            <person name="Ivanova N."/>
            <person name="Mavromatis K."/>
            <person name="Ovchinnikova G."/>
            <person name="Pati A."/>
            <person name="Chen A."/>
            <person name="Palaniappan K."/>
            <person name="Hauser L."/>
            <person name="Chang Y.J."/>
            <person name="Jefferies C.C."/>
            <person name="Saunders E."/>
            <person name="Brettin T."/>
            <person name="Detter J.C."/>
            <person name="Han C."/>
            <person name="Chain P."/>
            <person name="Bristow J."/>
            <person name="Eisen J.A."/>
            <person name="Markowitz V."/>
            <person name="Hugenholtz P."/>
            <person name="Kyrpides N.C."/>
            <person name="Klenk H.P."/>
            <person name="Lapidus A."/>
        </authorList>
    </citation>
    <scope>NUCLEOTIDE SEQUENCE [LARGE SCALE GENOMIC DNA]</scope>
    <source>
        <strain evidence="5">ATCC BAA-8 / DSM 12333 / NBRC 16432</strain>
    </source>
</reference>
<protein>
    <submittedName>
        <fullName evidence="4">Transcriptional regulator, LuxR family</fullName>
    </submittedName>
</protein>
<dbReference type="Pfam" id="PF13604">
    <property type="entry name" value="AAA_30"/>
    <property type="match status" value="1"/>
</dbReference>
<dbReference type="SMART" id="SM00421">
    <property type="entry name" value="HTH_LUXR"/>
    <property type="match status" value="1"/>
</dbReference>
<dbReference type="HOGENOM" id="CLU_015308_1_0_11"/>
<dbReference type="eggNOG" id="COG2909">
    <property type="taxonomic scope" value="Bacteria"/>
</dbReference>
<keyword evidence="2" id="KW-0067">ATP-binding</keyword>
<dbReference type="InterPro" id="IPR016032">
    <property type="entry name" value="Sig_transdc_resp-reg_C-effctor"/>
</dbReference>
<dbReference type="CDD" id="cd06170">
    <property type="entry name" value="LuxR_C_like"/>
    <property type="match status" value="1"/>
</dbReference>
<dbReference type="PANTHER" id="PTHR16305:SF28">
    <property type="entry name" value="GUANYLATE CYCLASE DOMAIN-CONTAINING PROTEIN"/>
    <property type="match status" value="1"/>
</dbReference>
<sequence length="871" mass="91882">MPSWPFAAREQAQRALVGHIRSRAGSLLLSGAAGTGKTRLAREVSRSLEAAGWTVHWATAGATLRDQPLAALALLVPDFGSDPLASLRAAVAALDDLGDRSLLVVDDAHWLDDVSALVLRSAIERSGTAVLLVVRDEEHLSGDVAALAETDALTRVDVPPLRQEEVAEVLTVVLNGRVDPSTVRQMWELSAGNALFLRLLIDDAVETGGLLHQAGVWTSSVDGMQEGPALAAAVEDRIAATLDRHRADRDLAELLAFAEPVRLDVLEVLVPTSDLDGRRTEIERLEATGLVQMDAGTGPPVVRFAHPLFGEHLRARTGSLRARRLHSVIATALRRRGESDPVRLAGHLYAAGEKSEPGIFARAANAALRRLDLRLATKFAEVAFDAAPTPRTGFDLAFAASWSGEGRRADDLVPRLHELATTPAEHAAITQVAAANLAFMLKRPDEALHVLDRAAARGLGDPTADAEIRAMRCWLRSFEGDLRGARDDHRRVRDVDGLSSLGRAAALVGSIVICALQGEPLPSSLAASAPPTAVGSYGTAIERFVITEAILLHRRLSGDVRGVDELVADAASMDVRLSPFGALSRSLRGFAAHAAGAMDAAVPLLLDSLTIAEEAFTGGWEYITAITLTEARALLGDARGARESWADVERHRHPAVAMREPSGLLARTWLEVSEGRHSAARATASGAAELARDRGFGAVEVVALETMVRLGGTEVAGRLSDLAAIVCGPRAVAAAAAARAAADGDDVALRAAARLYERMGDLAVAADVEALAAVRSRATGHLGSAISSRGRALELAARCGGLDTPALRAARSGPALSVREGEVTALAARGLTNRQIAELLTLSVRTVEGHRYRAGLKLTADGRSDSQAGPR</sequence>
<dbReference type="GO" id="GO:0005737">
    <property type="term" value="C:cytoplasm"/>
    <property type="evidence" value="ECO:0007669"/>
    <property type="project" value="TreeGrafter"/>
</dbReference>